<dbReference type="Proteomes" id="UP000252797">
    <property type="component" value="Unassembled WGS sequence"/>
</dbReference>
<dbReference type="AlphaFoldDB" id="A0A367CG63"/>
<dbReference type="Gene3D" id="2.70.150.10">
    <property type="entry name" value="Calcium-transporting ATPase, cytoplasmic transduction domain A"/>
    <property type="match status" value="1"/>
</dbReference>
<accession>A0A367CG63</accession>
<evidence type="ECO:0000313" key="3">
    <source>
        <dbReference type="EMBL" id="RCA11554.1"/>
    </source>
</evidence>
<evidence type="ECO:0000256" key="1">
    <source>
        <dbReference type="SAM" id="Phobius"/>
    </source>
</evidence>
<proteinExistence type="predicted"/>
<keyword evidence="1" id="KW-0472">Membrane</keyword>
<feature type="transmembrane region" description="Helical" evidence="1">
    <location>
        <begin position="34"/>
        <end position="60"/>
    </location>
</feature>
<organism evidence="3 4">
    <name type="scientific">Enterococcus durans</name>
    <dbReference type="NCBI Taxonomy" id="53345"/>
    <lineage>
        <taxon>Bacteria</taxon>
        <taxon>Bacillati</taxon>
        <taxon>Bacillota</taxon>
        <taxon>Bacilli</taxon>
        <taxon>Lactobacillales</taxon>
        <taxon>Enterococcaceae</taxon>
        <taxon>Enterococcus</taxon>
    </lineage>
</organism>
<protein>
    <recommendedName>
        <fullName evidence="2">Cation-transporting P-type ATPase N-terminal domain-containing protein</fullName>
    </recommendedName>
</protein>
<feature type="domain" description="Cation-transporting P-type ATPase N-terminal" evidence="2">
    <location>
        <begin position="5"/>
        <end position="62"/>
    </location>
</feature>
<dbReference type="RefSeq" id="WP_113846171.1">
    <property type="nucleotide sequence ID" value="NZ_JADPAK010000003.1"/>
</dbReference>
<dbReference type="InterPro" id="IPR023298">
    <property type="entry name" value="ATPase_P-typ_TM_dom_sf"/>
</dbReference>
<sequence length="96" mass="11095">MKNIHWDELTNHEAQKKLQQFGKNRLEEKKKESFFLKIIHIILEPMFLLLIIAAFIYFFLGEPHDGLITLVFVVVIIVIDSIVFVGIPIFAASSIL</sequence>
<keyword evidence="1" id="KW-1133">Transmembrane helix</keyword>
<dbReference type="EMBL" id="LEPB01000004">
    <property type="protein sequence ID" value="RCA11554.1"/>
    <property type="molecule type" value="Genomic_DNA"/>
</dbReference>
<dbReference type="SUPFAM" id="SSF81665">
    <property type="entry name" value="Calcium ATPase, transmembrane domain M"/>
    <property type="match status" value="1"/>
</dbReference>
<evidence type="ECO:0000259" key="2">
    <source>
        <dbReference type="SMART" id="SM00831"/>
    </source>
</evidence>
<gene>
    <name evidence="3" type="ORF">EA71_02319</name>
</gene>
<feature type="transmembrane region" description="Helical" evidence="1">
    <location>
        <begin position="66"/>
        <end position="91"/>
    </location>
</feature>
<keyword evidence="1" id="KW-0812">Transmembrane</keyword>
<dbReference type="InterPro" id="IPR004014">
    <property type="entry name" value="ATPase_P-typ_cation-transptr_N"/>
</dbReference>
<name>A0A367CG63_9ENTE</name>
<dbReference type="SMART" id="SM00831">
    <property type="entry name" value="Cation_ATPase_N"/>
    <property type="match status" value="1"/>
</dbReference>
<evidence type="ECO:0000313" key="4">
    <source>
        <dbReference type="Proteomes" id="UP000252797"/>
    </source>
</evidence>
<dbReference type="Gene3D" id="1.20.1110.10">
    <property type="entry name" value="Calcium-transporting ATPase, transmembrane domain"/>
    <property type="match status" value="1"/>
</dbReference>
<comment type="caution">
    <text evidence="3">The sequence shown here is derived from an EMBL/GenBank/DDBJ whole genome shotgun (WGS) entry which is preliminary data.</text>
</comment>
<dbReference type="Pfam" id="PF00690">
    <property type="entry name" value="Cation_ATPase_N"/>
    <property type="match status" value="1"/>
</dbReference>
<reference evidence="3 4" key="1">
    <citation type="submission" date="2015-06" db="EMBL/GenBank/DDBJ databases">
        <title>The Genome Sequence of Enterococcus durans 4EA1.</title>
        <authorList>
            <consortium name="The Broad Institute Genomics Platform"/>
            <consortium name="The Broad Institute Genome Sequencing Center for Infectious Disease"/>
            <person name="Earl A.M."/>
            <person name="Van Tyne D."/>
            <person name="Lebreton F."/>
            <person name="Saavedra J.T."/>
            <person name="Gilmore M.S."/>
            <person name="Manson Mcguire A."/>
            <person name="Clock S."/>
            <person name="Crupain M."/>
            <person name="Rangan U."/>
            <person name="Young S."/>
            <person name="Abouelleil A."/>
            <person name="Cao P."/>
            <person name="Chapman S.B."/>
            <person name="Griggs A."/>
            <person name="Priest M."/>
            <person name="Shea T."/>
            <person name="Wortman J."/>
            <person name="Nusbaum C."/>
            <person name="Birren B."/>
        </authorList>
    </citation>
    <scope>NUCLEOTIDE SEQUENCE [LARGE SCALE GENOMIC DNA]</scope>
    <source>
        <strain evidence="3 4">4EA1</strain>
    </source>
</reference>